<protein>
    <recommendedName>
        <fullName evidence="3">F12P19.7</fullName>
    </recommendedName>
</protein>
<evidence type="ECO:0000313" key="1">
    <source>
        <dbReference type="EMBL" id="KAK9732961.1"/>
    </source>
</evidence>
<dbReference type="PANTHER" id="PTHR38360">
    <property type="entry name" value="OS03G0120000 PROTEIN"/>
    <property type="match status" value="1"/>
</dbReference>
<dbReference type="AlphaFoldDB" id="A0AAW1LI27"/>
<keyword evidence="2" id="KW-1185">Reference proteome</keyword>
<name>A0AAW1LI27_SAPOF</name>
<dbReference type="Proteomes" id="UP001443914">
    <property type="component" value="Unassembled WGS sequence"/>
</dbReference>
<proteinExistence type="predicted"/>
<accession>A0AAW1LI27</accession>
<reference evidence="1" key="1">
    <citation type="submission" date="2024-03" db="EMBL/GenBank/DDBJ databases">
        <title>WGS assembly of Saponaria officinalis var. Norfolk2.</title>
        <authorList>
            <person name="Jenkins J."/>
            <person name="Shu S."/>
            <person name="Grimwood J."/>
            <person name="Barry K."/>
            <person name="Goodstein D."/>
            <person name="Schmutz J."/>
            <person name="Leebens-Mack J."/>
            <person name="Osbourn A."/>
        </authorList>
    </citation>
    <scope>NUCLEOTIDE SEQUENCE [LARGE SCALE GENOMIC DNA]</scope>
    <source>
        <strain evidence="1">JIC</strain>
    </source>
</reference>
<dbReference type="PANTHER" id="PTHR38360:SF1">
    <property type="entry name" value="F12P19.7"/>
    <property type="match status" value="1"/>
</dbReference>
<organism evidence="1 2">
    <name type="scientific">Saponaria officinalis</name>
    <name type="common">Common soapwort</name>
    <name type="synonym">Lychnis saponaria</name>
    <dbReference type="NCBI Taxonomy" id="3572"/>
    <lineage>
        <taxon>Eukaryota</taxon>
        <taxon>Viridiplantae</taxon>
        <taxon>Streptophyta</taxon>
        <taxon>Embryophyta</taxon>
        <taxon>Tracheophyta</taxon>
        <taxon>Spermatophyta</taxon>
        <taxon>Magnoliopsida</taxon>
        <taxon>eudicotyledons</taxon>
        <taxon>Gunneridae</taxon>
        <taxon>Pentapetalae</taxon>
        <taxon>Caryophyllales</taxon>
        <taxon>Caryophyllaceae</taxon>
        <taxon>Caryophylleae</taxon>
        <taxon>Saponaria</taxon>
    </lineage>
</organism>
<dbReference type="EMBL" id="JBDFQZ010000004">
    <property type="protein sequence ID" value="KAK9732961.1"/>
    <property type="molecule type" value="Genomic_DNA"/>
</dbReference>
<dbReference type="SUPFAM" id="SSF53807">
    <property type="entry name" value="Helical backbone' metal receptor"/>
    <property type="match status" value="1"/>
</dbReference>
<comment type="caution">
    <text evidence="1">The sequence shown here is derived from an EMBL/GenBank/DDBJ whole genome shotgun (WGS) entry which is preliminary data.</text>
</comment>
<evidence type="ECO:0008006" key="3">
    <source>
        <dbReference type="Google" id="ProtNLM"/>
    </source>
</evidence>
<sequence>MSSLVIYGVHTQMKLITSVLLIISSLVSNKYCGIYVNGAKQVVKVGDISTVDDALNFKIYYGQTFKVIKNSIDGKSYLLIQNNSRMAARTKYCTPRMKSFVVPLSNYSLDTDTFPGIPVSFLELLGLLGTCKGITSSDMASQCLLKLYEGGQLTMLNTSEPQQLSQFSAFFTSATDQPQACNIATFVPSSEDFPLQRAEWIKYLAVFANLEVRANTVYAAVKQNYECLAKLAINKNSTFKPVVSWMLFDDGVWFFTTEAYKTKFVDDAGGENVDESINKMTYNISVPDDLEQLHAILCTVDVVIDETYTPDPNAYNVTTFLQNIGIEDQSCFAFLTNQSIWRYDKRIQNATSLDWYDGAVSQPQLVLADLIEAIFPTGTYTTTFLRNLAKGEEVSNITSYDKCNSDALSPLDPTIVPC</sequence>
<gene>
    <name evidence="1" type="ORF">RND81_04G034500</name>
</gene>
<evidence type="ECO:0000313" key="2">
    <source>
        <dbReference type="Proteomes" id="UP001443914"/>
    </source>
</evidence>